<dbReference type="EMBL" id="JBHTBW010000057">
    <property type="protein sequence ID" value="MFC7442589.1"/>
    <property type="molecule type" value="Genomic_DNA"/>
</dbReference>
<evidence type="ECO:0000313" key="2">
    <source>
        <dbReference type="Proteomes" id="UP001596500"/>
    </source>
</evidence>
<proteinExistence type="predicted"/>
<comment type="caution">
    <text evidence="1">The sequence shown here is derived from an EMBL/GenBank/DDBJ whole genome shotgun (WGS) entry which is preliminary data.</text>
</comment>
<dbReference type="Proteomes" id="UP001596500">
    <property type="component" value="Unassembled WGS sequence"/>
</dbReference>
<accession>A0ABW2RNR6</accession>
<dbReference type="RefSeq" id="WP_379866576.1">
    <property type="nucleotide sequence ID" value="NZ_JBHTBW010000057.1"/>
</dbReference>
<reference evidence="2" key="1">
    <citation type="journal article" date="2019" name="Int. J. Syst. Evol. Microbiol.">
        <title>The Global Catalogue of Microorganisms (GCM) 10K type strain sequencing project: providing services to taxonomists for standard genome sequencing and annotation.</title>
        <authorList>
            <consortium name="The Broad Institute Genomics Platform"/>
            <consortium name="The Broad Institute Genome Sequencing Center for Infectious Disease"/>
            <person name="Wu L."/>
            <person name="Ma J."/>
        </authorList>
    </citation>
    <scope>NUCLEOTIDE SEQUENCE [LARGE SCALE GENOMIC DNA]</scope>
    <source>
        <strain evidence="2">CGMCC 1.12942</strain>
    </source>
</reference>
<keyword evidence="2" id="KW-1185">Reference proteome</keyword>
<evidence type="ECO:0000313" key="1">
    <source>
        <dbReference type="EMBL" id="MFC7442589.1"/>
    </source>
</evidence>
<protein>
    <submittedName>
        <fullName evidence="1">Uncharacterized protein</fullName>
    </submittedName>
</protein>
<gene>
    <name evidence="1" type="ORF">ACFQNG_16055</name>
</gene>
<organism evidence="1 2">
    <name type="scientific">Laceyella putida</name>
    <dbReference type="NCBI Taxonomy" id="110101"/>
    <lineage>
        <taxon>Bacteria</taxon>
        <taxon>Bacillati</taxon>
        <taxon>Bacillota</taxon>
        <taxon>Bacilli</taxon>
        <taxon>Bacillales</taxon>
        <taxon>Thermoactinomycetaceae</taxon>
        <taxon>Laceyella</taxon>
    </lineage>
</organism>
<sequence length="58" mass="6312">MVANGPPSHSGGLTDDAVIARPWESAIRQWFGATGQKAWDEKIPPHGMERARGIKLIC</sequence>
<name>A0ABW2RNR6_9BACL</name>